<evidence type="ECO:0008006" key="3">
    <source>
        <dbReference type="Google" id="ProtNLM"/>
    </source>
</evidence>
<evidence type="ECO:0000313" key="2">
    <source>
        <dbReference type="Proteomes" id="UP000265618"/>
    </source>
</evidence>
<dbReference type="Proteomes" id="UP000265618">
    <property type="component" value="Unassembled WGS sequence"/>
</dbReference>
<gene>
    <name evidence="1" type="ORF">KIPB_012280</name>
</gene>
<proteinExistence type="predicted"/>
<dbReference type="EMBL" id="BDIP01005363">
    <property type="protein sequence ID" value="GIQ89729.1"/>
    <property type="molecule type" value="Genomic_DNA"/>
</dbReference>
<accession>A0A9K3GMX0</accession>
<reference evidence="1 2" key="1">
    <citation type="journal article" date="2018" name="PLoS ONE">
        <title>The draft genome of Kipferlia bialata reveals reductive genome evolution in fornicate parasites.</title>
        <authorList>
            <person name="Tanifuji G."/>
            <person name="Takabayashi S."/>
            <person name="Kume K."/>
            <person name="Takagi M."/>
            <person name="Nakayama T."/>
            <person name="Kamikawa R."/>
            <person name="Inagaki Y."/>
            <person name="Hashimoto T."/>
        </authorList>
    </citation>
    <scope>NUCLEOTIDE SEQUENCE [LARGE SCALE GENOMIC DNA]</scope>
    <source>
        <strain evidence="1">NY0173</strain>
    </source>
</reference>
<dbReference type="Gene3D" id="3.30.200.20">
    <property type="entry name" value="Phosphorylase Kinase, domain 1"/>
    <property type="match status" value="1"/>
</dbReference>
<name>A0A9K3GMX0_9EUKA</name>
<sequence length="122" mass="13483">MDPLDEGNAMERAQAIADTLEEALGEPVSFDELYARGERVGQGSFSESFEATDRRTGQRVAARFHPIARIGHHWDIRETLSVKQYMGFVETAEGGVHHRAPRGCFPPALPGTAPREVCMGWS</sequence>
<dbReference type="AlphaFoldDB" id="A0A9K3GMX0"/>
<comment type="caution">
    <text evidence="1">The sequence shown here is derived from an EMBL/GenBank/DDBJ whole genome shotgun (WGS) entry which is preliminary data.</text>
</comment>
<keyword evidence="2" id="KW-1185">Reference proteome</keyword>
<organism evidence="1 2">
    <name type="scientific">Kipferlia bialata</name>
    <dbReference type="NCBI Taxonomy" id="797122"/>
    <lineage>
        <taxon>Eukaryota</taxon>
        <taxon>Metamonada</taxon>
        <taxon>Carpediemonas-like organisms</taxon>
        <taxon>Kipferlia</taxon>
    </lineage>
</organism>
<protein>
    <recommendedName>
        <fullName evidence="3">Protein kinase domain-containing protein</fullName>
    </recommendedName>
</protein>
<evidence type="ECO:0000313" key="1">
    <source>
        <dbReference type="EMBL" id="GIQ89729.1"/>
    </source>
</evidence>